<evidence type="ECO:0000313" key="5">
    <source>
        <dbReference type="EMBL" id="KRM72865.1"/>
    </source>
</evidence>
<keyword evidence="6" id="KW-1185">Reference proteome</keyword>
<dbReference type="PATRIC" id="fig|1423727.3.peg.580"/>
<sequence>MDIDRAGLAGLLHDYAKQISVKDYQNLIQTQGLDPELLNYGRGIWHGLVGVWFIQRELGVSDPEVLQAIVRHTTGDPAMTALDQIIFVADFIEPARDLPGEIAAREAAEHDLLEATLIELTNTLTYLIDNRKVVYPKTLATYNALIKR</sequence>
<keyword evidence="1" id="KW-0479">Metal-binding</keyword>
<dbReference type="InterPro" id="IPR006674">
    <property type="entry name" value="HD_domain"/>
</dbReference>
<feature type="domain" description="HD" evidence="4">
    <location>
        <begin position="2"/>
        <end position="92"/>
    </location>
</feature>
<dbReference type="NCBIfam" id="TIGR00488">
    <property type="entry name" value="bis(5'-nucleosyl)-tetraphosphatase (symmetrical) YqeK"/>
    <property type="match status" value="1"/>
</dbReference>
<evidence type="ECO:0000256" key="1">
    <source>
        <dbReference type="ARBA" id="ARBA00022723"/>
    </source>
</evidence>
<gene>
    <name evidence="5" type="ORF">FC34_GL000577</name>
</gene>
<dbReference type="STRING" id="1423727.FC34_GL000577"/>
<dbReference type="EMBL" id="AYZQ01000001">
    <property type="protein sequence ID" value="KRM72865.1"/>
    <property type="molecule type" value="Genomic_DNA"/>
</dbReference>
<evidence type="ECO:0000313" key="6">
    <source>
        <dbReference type="Proteomes" id="UP000051672"/>
    </source>
</evidence>
<dbReference type="AlphaFoldDB" id="A0A0R2AZV3"/>
<dbReference type="InterPro" id="IPR051094">
    <property type="entry name" value="Diverse_Catalytic_Enzymes"/>
</dbReference>
<reference evidence="5 6" key="1">
    <citation type="journal article" date="2015" name="Genome Announc.">
        <title>Expanding the biotechnology potential of lactobacilli through comparative genomics of 213 strains and associated genera.</title>
        <authorList>
            <person name="Sun Z."/>
            <person name="Harris H.M."/>
            <person name="McCann A."/>
            <person name="Guo C."/>
            <person name="Argimon S."/>
            <person name="Zhang W."/>
            <person name="Yang X."/>
            <person name="Jeffery I.B."/>
            <person name="Cooney J.C."/>
            <person name="Kagawa T.F."/>
            <person name="Liu W."/>
            <person name="Song Y."/>
            <person name="Salvetti E."/>
            <person name="Wrobel A."/>
            <person name="Rasinkangas P."/>
            <person name="Parkhill J."/>
            <person name="Rea M.C."/>
            <person name="O'Sullivan O."/>
            <person name="Ritari J."/>
            <person name="Douillard F.P."/>
            <person name="Paul Ross R."/>
            <person name="Yang R."/>
            <person name="Briner A.E."/>
            <person name="Felis G.E."/>
            <person name="de Vos W.M."/>
            <person name="Barrangou R."/>
            <person name="Klaenhammer T.R."/>
            <person name="Caufield P.W."/>
            <person name="Cui Y."/>
            <person name="Zhang H."/>
            <person name="O'Toole P.W."/>
        </authorList>
    </citation>
    <scope>NUCLEOTIDE SEQUENCE [LARGE SCALE GENOMIC DNA]</scope>
    <source>
        <strain evidence="5 6">DSM 23927</strain>
    </source>
</reference>
<dbReference type="GO" id="GO:0000166">
    <property type="term" value="F:nucleotide binding"/>
    <property type="evidence" value="ECO:0007669"/>
    <property type="project" value="UniProtKB-KW"/>
</dbReference>
<dbReference type="SUPFAM" id="SSF109604">
    <property type="entry name" value="HD-domain/PDEase-like"/>
    <property type="match status" value="1"/>
</dbReference>
<dbReference type="Gene3D" id="1.10.3210.10">
    <property type="entry name" value="Hypothetical protein af1432"/>
    <property type="match status" value="1"/>
</dbReference>
<organism evidence="5 6">
    <name type="scientific">Lacticaseibacillus brantae DSM 23927</name>
    <dbReference type="NCBI Taxonomy" id="1423727"/>
    <lineage>
        <taxon>Bacteria</taxon>
        <taxon>Bacillati</taxon>
        <taxon>Bacillota</taxon>
        <taxon>Bacilli</taxon>
        <taxon>Lactobacillales</taxon>
        <taxon>Lactobacillaceae</taxon>
        <taxon>Lacticaseibacillus</taxon>
    </lineage>
</organism>
<dbReference type="Pfam" id="PF01966">
    <property type="entry name" value="HD"/>
    <property type="match status" value="1"/>
</dbReference>
<dbReference type="GO" id="GO:0046872">
    <property type="term" value="F:metal ion binding"/>
    <property type="evidence" value="ECO:0007669"/>
    <property type="project" value="UniProtKB-KW"/>
</dbReference>
<dbReference type="Proteomes" id="UP000051672">
    <property type="component" value="Unassembled WGS sequence"/>
</dbReference>
<keyword evidence="2" id="KW-0547">Nucleotide-binding</keyword>
<evidence type="ECO:0000256" key="3">
    <source>
        <dbReference type="ARBA" id="ARBA00022801"/>
    </source>
</evidence>
<proteinExistence type="predicted"/>
<dbReference type="PANTHER" id="PTHR35795:SF1">
    <property type="entry name" value="BIS(5'-NUCLEOSYL)-TETRAPHOSPHATASE, SYMMETRICAL"/>
    <property type="match status" value="1"/>
</dbReference>
<evidence type="ECO:0000259" key="4">
    <source>
        <dbReference type="Pfam" id="PF01966"/>
    </source>
</evidence>
<name>A0A0R2AZV3_9LACO</name>
<dbReference type="InterPro" id="IPR005249">
    <property type="entry name" value="YqeK"/>
</dbReference>
<accession>A0A0R2AZV3</accession>
<keyword evidence="3 5" id="KW-0378">Hydrolase</keyword>
<dbReference type="GO" id="GO:0016787">
    <property type="term" value="F:hydrolase activity"/>
    <property type="evidence" value="ECO:0007669"/>
    <property type="project" value="UniProtKB-KW"/>
</dbReference>
<evidence type="ECO:0000256" key="2">
    <source>
        <dbReference type="ARBA" id="ARBA00022741"/>
    </source>
</evidence>
<protein>
    <submittedName>
        <fullName evidence="5">HD superfamily NAD metabolism hydrolase</fullName>
    </submittedName>
</protein>
<dbReference type="PANTHER" id="PTHR35795">
    <property type="entry name" value="SLR1885 PROTEIN"/>
    <property type="match status" value="1"/>
</dbReference>
<comment type="caution">
    <text evidence="5">The sequence shown here is derived from an EMBL/GenBank/DDBJ whole genome shotgun (WGS) entry which is preliminary data.</text>
</comment>